<protein>
    <recommendedName>
        <fullName evidence="3">Tubby C-terminal domain-containing protein</fullName>
    </recommendedName>
</protein>
<comment type="caution">
    <text evidence="1">The sequence shown here is derived from an EMBL/GenBank/DDBJ whole genome shotgun (WGS) entry which is preliminary data.</text>
</comment>
<keyword evidence="2" id="KW-1185">Reference proteome</keyword>
<dbReference type="EMBL" id="JAPFFF010000065">
    <property type="protein sequence ID" value="KAK8836508.1"/>
    <property type="molecule type" value="Genomic_DNA"/>
</dbReference>
<evidence type="ECO:0000313" key="2">
    <source>
        <dbReference type="Proteomes" id="UP001470230"/>
    </source>
</evidence>
<gene>
    <name evidence="1" type="ORF">M9Y10_037768</name>
</gene>
<accession>A0ABR2GS98</accession>
<evidence type="ECO:0000313" key="1">
    <source>
        <dbReference type="EMBL" id="KAK8836508.1"/>
    </source>
</evidence>
<sequence>MLNQIFPVYYQNECYMVDPQALSNSSLKFKELISPFINNFFDLKNLHLRIIYDKFSTRNINNFLRICQDLPTDVQNSEIFEISEIALLFQAEHIFNTAITFIHTNIDSNFSVSCDKFQGQYLLIESEEQALIHDVNDLNELEFDDSYEYTQHEDTSSFIKNNNNENIKQKKSHSVVYQIKIENPLMKCRRFLFTIDNKVIYTAKQKDHQIFIGEGNEVHINENKMKRSATITQSREGYNIVSTEDQQFKINYLRTNPNEFKKSFSMKLTFMHNGLMIYWCPKIPTKYEKIYGEYQRQPIQSKKNILLQNKARHTTFIVRKMDKKIFEAECHSTFSPLIAFSIALSQIVGPFM</sequence>
<organism evidence="1 2">
    <name type="scientific">Tritrichomonas musculus</name>
    <dbReference type="NCBI Taxonomy" id="1915356"/>
    <lineage>
        <taxon>Eukaryota</taxon>
        <taxon>Metamonada</taxon>
        <taxon>Parabasalia</taxon>
        <taxon>Tritrichomonadida</taxon>
        <taxon>Tritrichomonadidae</taxon>
        <taxon>Tritrichomonas</taxon>
    </lineage>
</organism>
<proteinExistence type="predicted"/>
<name>A0ABR2GS98_9EUKA</name>
<evidence type="ECO:0008006" key="3">
    <source>
        <dbReference type="Google" id="ProtNLM"/>
    </source>
</evidence>
<dbReference type="Proteomes" id="UP001470230">
    <property type="component" value="Unassembled WGS sequence"/>
</dbReference>
<reference evidence="1 2" key="1">
    <citation type="submission" date="2024-04" db="EMBL/GenBank/DDBJ databases">
        <title>Tritrichomonas musculus Genome.</title>
        <authorList>
            <person name="Alves-Ferreira E."/>
            <person name="Grigg M."/>
            <person name="Lorenzi H."/>
            <person name="Galac M."/>
        </authorList>
    </citation>
    <scope>NUCLEOTIDE SEQUENCE [LARGE SCALE GENOMIC DNA]</scope>
    <source>
        <strain evidence="1 2">EAF2021</strain>
    </source>
</reference>